<dbReference type="InterPro" id="IPR024524">
    <property type="entry name" value="DUF3800"/>
</dbReference>
<dbReference type="Pfam" id="PF12686">
    <property type="entry name" value="DUF3800"/>
    <property type="match status" value="1"/>
</dbReference>
<reference evidence="1 2" key="1">
    <citation type="submission" date="2018-11" db="EMBL/GenBank/DDBJ databases">
        <authorList>
            <consortium name="Pathogen Informatics"/>
        </authorList>
    </citation>
    <scope>NUCLEOTIDE SEQUENCE [LARGE SCALE GENOMIC DNA]</scope>
    <source>
        <strain evidence="1 2">NCTC10913</strain>
    </source>
</reference>
<dbReference type="Proteomes" id="UP000277570">
    <property type="component" value="Unassembled WGS sequence"/>
</dbReference>
<keyword evidence="2" id="KW-1185">Reference proteome</keyword>
<gene>
    <name evidence="1" type="ORF">NCTC10913_02070</name>
</gene>
<name>A0ABY6ST24_9CLOT</name>
<evidence type="ECO:0000313" key="2">
    <source>
        <dbReference type="Proteomes" id="UP000277570"/>
    </source>
</evidence>
<proteinExistence type="predicted"/>
<dbReference type="EMBL" id="UYIN01000008">
    <property type="protein sequence ID" value="VDG71722.1"/>
    <property type="molecule type" value="Genomic_DNA"/>
</dbReference>
<dbReference type="RefSeq" id="WP_125148590.1">
    <property type="nucleotide sequence ID" value="NZ_UYIN01000008.1"/>
</dbReference>
<protein>
    <submittedName>
        <fullName evidence="1">Protein of uncharacterized function (DUF3800)</fullName>
    </submittedName>
</protein>
<sequence length="237" mass="28126">MSYTLFIDESGCISPNNGERYFVIAGYLIKTGNLKHKYKMIKILKNVKKEKEKFFNSKAKREGKDEVKFSNLNIDGKNYVYDNLEKLDGIFVSIIVDKDNCTSLTSHKYNDYYNYLVYELIRYIFEIRHFKDPTKLKELKIIYDNRSMKIAANNDLQTYLIQKFKIDKRYKKFSCNFNIKEADSKVNYGVMISDFIAGLCWSRYNYGVQKYGDNITIDYLSKFLYRDFGKDNLEKTI</sequence>
<accession>A0ABY6ST24</accession>
<comment type="caution">
    <text evidence="1">The sequence shown here is derived from an EMBL/GenBank/DDBJ whole genome shotgun (WGS) entry which is preliminary data.</text>
</comment>
<organism evidence="1 2">
    <name type="scientific">Clostridium carnis</name>
    <dbReference type="NCBI Taxonomy" id="1530"/>
    <lineage>
        <taxon>Bacteria</taxon>
        <taxon>Bacillati</taxon>
        <taxon>Bacillota</taxon>
        <taxon>Clostridia</taxon>
        <taxon>Eubacteriales</taxon>
        <taxon>Clostridiaceae</taxon>
        <taxon>Clostridium</taxon>
    </lineage>
</organism>
<evidence type="ECO:0000313" key="1">
    <source>
        <dbReference type="EMBL" id="VDG71722.1"/>
    </source>
</evidence>